<sequence length="141" mass="15200">MVQPRFVRPTQSSPSSISGEPNSSNLYVANCGPAVGLTHNAIAAVFAEFGEVNGVYAADDSGVRVIVSFADPFSAKAALEALSGRPCPDLKGRSLHIRYSVLQLPSEVLPINGSYHITIRFLYGSQSFDLYVMLDLYVAKF</sequence>
<dbReference type="ExpressionAtlas" id="C0Z2R4">
    <property type="expression patterns" value="baseline and differential"/>
</dbReference>
<gene>
    <name evidence="4" type="ordered locus">At1g31600</name>
</gene>
<reference evidence="4" key="1">
    <citation type="journal article" date="2009" name="DNA Res.">
        <title>Analysis of multiple occurrences of alternative splicing events in Arabidopsis thaliana using novel sequenced full-length cDNAs.</title>
        <authorList>
            <person name="Iida K."/>
            <person name="Fukami-Kobayashi K."/>
            <person name="Toyoda A."/>
            <person name="Sakaki Y."/>
            <person name="Kobayashi M."/>
            <person name="Seki M."/>
            <person name="Shinozaki K."/>
        </authorList>
    </citation>
    <scope>NUCLEOTIDE SEQUENCE</scope>
</reference>
<evidence type="ECO:0000259" key="3">
    <source>
        <dbReference type="PROSITE" id="PS50102"/>
    </source>
</evidence>
<dbReference type="InterPro" id="IPR012677">
    <property type="entry name" value="Nucleotide-bd_a/b_plait_sf"/>
</dbReference>
<organism evidence="4">
    <name type="scientific">Arabidopsis thaliana</name>
    <name type="common">Mouse-ear cress</name>
    <dbReference type="NCBI Taxonomy" id="3702"/>
    <lineage>
        <taxon>Eukaryota</taxon>
        <taxon>Viridiplantae</taxon>
        <taxon>Streptophyta</taxon>
        <taxon>Embryophyta</taxon>
        <taxon>Tracheophyta</taxon>
        <taxon>Spermatophyta</taxon>
        <taxon>Magnoliopsida</taxon>
        <taxon>eudicotyledons</taxon>
        <taxon>Gunneridae</taxon>
        <taxon>Pentapetalae</taxon>
        <taxon>rosids</taxon>
        <taxon>malvids</taxon>
        <taxon>Brassicales</taxon>
        <taxon>Brassicaceae</taxon>
        <taxon>Camelineae</taxon>
        <taxon>Arabidopsis</taxon>
    </lineage>
</organism>
<evidence type="ECO:0000256" key="2">
    <source>
        <dbReference type="SAM" id="MobiDB-lite"/>
    </source>
</evidence>
<dbReference type="GO" id="GO:0003723">
    <property type="term" value="F:RNA binding"/>
    <property type="evidence" value="ECO:0007669"/>
    <property type="project" value="UniProtKB-UniRule"/>
</dbReference>
<keyword evidence="1" id="KW-0694">RNA-binding</keyword>
<dbReference type="FunFam" id="3.30.70.330:FF:001453">
    <property type="entry name" value="Nucleic acid binding protein"/>
    <property type="match status" value="1"/>
</dbReference>
<proteinExistence type="evidence at transcript level"/>
<dbReference type="AlphaFoldDB" id="C0Z2R4"/>
<dbReference type="InterPro" id="IPR035979">
    <property type="entry name" value="RBD_domain_sf"/>
</dbReference>
<feature type="region of interest" description="Disordered" evidence="2">
    <location>
        <begin position="1"/>
        <end position="21"/>
    </location>
</feature>
<dbReference type="Gene3D" id="3.30.70.330">
    <property type="match status" value="1"/>
</dbReference>
<dbReference type="InterPro" id="IPR000504">
    <property type="entry name" value="RRM_dom"/>
</dbReference>
<evidence type="ECO:0000256" key="1">
    <source>
        <dbReference type="PROSITE-ProRule" id="PRU00176"/>
    </source>
</evidence>
<dbReference type="EMBL" id="AK318878">
    <property type="protein sequence ID" value="BAH56993.1"/>
    <property type="molecule type" value="mRNA"/>
</dbReference>
<dbReference type="SUPFAM" id="SSF54928">
    <property type="entry name" value="RNA-binding domain, RBD"/>
    <property type="match status" value="1"/>
</dbReference>
<feature type="compositionally biased region" description="Low complexity" evidence="2">
    <location>
        <begin position="12"/>
        <end position="21"/>
    </location>
</feature>
<protein>
    <submittedName>
        <fullName evidence="4">AT1G31600 protein</fullName>
    </submittedName>
</protein>
<name>C0Z2R4_ARATH</name>
<evidence type="ECO:0000313" key="4">
    <source>
        <dbReference type="EMBL" id="BAH56993.1"/>
    </source>
</evidence>
<feature type="domain" description="RRM" evidence="3">
    <location>
        <begin position="24"/>
        <end position="102"/>
    </location>
</feature>
<dbReference type="PROSITE" id="PS50102">
    <property type="entry name" value="RRM"/>
    <property type="match status" value="1"/>
</dbReference>
<accession>C0Z2R4</accession>
<dbReference type="TAIR" id="AT1G31600"/>